<evidence type="ECO:0000313" key="3">
    <source>
        <dbReference type="Proteomes" id="UP000244912"/>
    </source>
</evidence>
<dbReference type="InterPro" id="IPR018687">
    <property type="entry name" value="DUF2177_membr"/>
</dbReference>
<protein>
    <recommendedName>
        <fullName evidence="4">DUF2177 domain-containing protein</fullName>
    </recommendedName>
</protein>
<organism evidence="2 3">
    <name type="scientific">Palleronia abyssalis</name>
    <dbReference type="NCBI Taxonomy" id="1501240"/>
    <lineage>
        <taxon>Bacteria</taxon>
        <taxon>Pseudomonadati</taxon>
        <taxon>Pseudomonadota</taxon>
        <taxon>Alphaproteobacteria</taxon>
        <taxon>Rhodobacterales</taxon>
        <taxon>Roseobacteraceae</taxon>
        <taxon>Palleronia</taxon>
    </lineage>
</organism>
<dbReference type="OrthoDB" id="166547at2"/>
<feature type="transmembrane region" description="Helical" evidence="1">
    <location>
        <begin position="101"/>
        <end position="127"/>
    </location>
</feature>
<reference evidence="2 3" key="1">
    <citation type="submission" date="2018-03" db="EMBL/GenBank/DDBJ databases">
        <authorList>
            <person name="Keele B.F."/>
        </authorList>
    </citation>
    <scope>NUCLEOTIDE SEQUENCE [LARGE SCALE GENOMIC DNA]</scope>
    <source>
        <strain evidence="2 3">CECT 8504</strain>
    </source>
</reference>
<evidence type="ECO:0008006" key="4">
    <source>
        <dbReference type="Google" id="ProtNLM"/>
    </source>
</evidence>
<accession>A0A2R8BYQ8</accession>
<name>A0A2R8BYQ8_9RHOB</name>
<gene>
    <name evidence="2" type="ORF">PAA8504_03166</name>
</gene>
<dbReference type="Pfam" id="PF09945">
    <property type="entry name" value="DUF2177"/>
    <property type="match status" value="1"/>
</dbReference>
<evidence type="ECO:0000313" key="2">
    <source>
        <dbReference type="EMBL" id="SPJ25315.1"/>
    </source>
</evidence>
<keyword evidence="1" id="KW-0812">Transmembrane</keyword>
<keyword evidence="1" id="KW-0472">Membrane</keyword>
<feature type="transmembrane region" description="Helical" evidence="1">
    <location>
        <begin position="45"/>
        <end position="66"/>
    </location>
</feature>
<dbReference type="EMBL" id="ONZF01000008">
    <property type="protein sequence ID" value="SPJ25315.1"/>
    <property type="molecule type" value="Genomic_DNA"/>
</dbReference>
<keyword evidence="1" id="KW-1133">Transmembrane helix</keyword>
<dbReference type="Proteomes" id="UP000244912">
    <property type="component" value="Unassembled WGS sequence"/>
</dbReference>
<proteinExistence type="predicted"/>
<sequence length="130" mass="14051">MFPLYLATALIFLILDTAVLKLLLRPVFARAMGPTMRDGPRVLPAAIFYLGYAAGLVWLISLPAMMDGLPVQAALRGAVLGAVAYGTSEFRAMSMLRPWRWSLVVIGSLWGAFATGLAAWAGVLLVLRFP</sequence>
<keyword evidence="3" id="KW-1185">Reference proteome</keyword>
<evidence type="ECO:0000256" key="1">
    <source>
        <dbReference type="SAM" id="Phobius"/>
    </source>
</evidence>
<dbReference type="AlphaFoldDB" id="A0A2R8BYQ8"/>
<dbReference type="RefSeq" id="WP_108895115.1">
    <property type="nucleotide sequence ID" value="NZ_ONZF01000008.1"/>
</dbReference>
<feature type="transmembrane region" description="Helical" evidence="1">
    <location>
        <begin position="6"/>
        <end position="24"/>
    </location>
</feature>